<comment type="similarity">
    <text evidence="2 7">Belongs to the DedA family.</text>
</comment>
<evidence type="ECO:0000256" key="6">
    <source>
        <dbReference type="ARBA" id="ARBA00023136"/>
    </source>
</evidence>
<evidence type="ECO:0000256" key="3">
    <source>
        <dbReference type="ARBA" id="ARBA00022475"/>
    </source>
</evidence>
<reference evidence="9 10" key="1">
    <citation type="journal article" date="2015" name="BMC Genomics">
        <title>Comparative genomics of Fructobacillus spp. and Leuconostoc spp. reveals niche-specific evolution of Fructobacillus spp.</title>
        <authorList>
            <person name="Endo A."/>
            <person name="Tanizawa Y."/>
            <person name="Tanaka N."/>
            <person name="Maeno S."/>
            <person name="Kumar H."/>
            <person name="Shiwa Y."/>
            <person name="Okada S."/>
            <person name="Yoshikawa H."/>
            <person name="Dicks L."/>
            <person name="Nakagawa J."/>
            <person name="Arita M."/>
        </authorList>
    </citation>
    <scope>NUCLEOTIDE SEQUENCE [LARGE SCALE GENOMIC DNA]</scope>
    <source>
        <strain evidence="9 10">DSM 15468</strain>
    </source>
</reference>
<dbReference type="STRING" id="220714.SAMN05660469_0730"/>
<dbReference type="Pfam" id="PF09335">
    <property type="entry name" value="VTT_dom"/>
    <property type="match status" value="1"/>
</dbReference>
<evidence type="ECO:0000256" key="1">
    <source>
        <dbReference type="ARBA" id="ARBA00004651"/>
    </source>
</evidence>
<sequence length="227" mass="25719">MVQSFAAVSDWLTHISAANSNFSVVELSILFFLILIETGGIVTGFIPADALVMTAAGFAGRHHSLVEFALLVVIFATASMMGDSINYWFGAWVIRQVDKIPWVARHLNGDFAEKVSKNLNPRRWLLFIVIGRFVPFIRTIVPLSAHRLHLRFQTYFRMSVIASLLWAVTMVTIGYYFGHLELPKWVMAVIIIVVVAFVVIVIRSPRFRELILSLITKPSRELENEED</sequence>
<dbReference type="PANTHER" id="PTHR30353">
    <property type="entry name" value="INNER MEMBRANE PROTEIN DEDA-RELATED"/>
    <property type="match status" value="1"/>
</dbReference>
<dbReference type="AlphaFoldDB" id="A0A3F3GTJ6"/>
<feature type="transmembrane region" description="Helical" evidence="7">
    <location>
        <begin position="64"/>
        <end position="82"/>
    </location>
</feature>
<name>A0A3F3GTJ6_9LACO</name>
<evidence type="ECO:0000256" key="4">
    <source>
        <dbReference type="ARBA" id="ARBA00022692"/>
    </source>
</evidence>
<keyword evidence="4 7" id="KW-0812">Transmembrane</keyword>
<evidence type="ECO:0000313" key="10">
    <source>
        <dbReference type="Proteomes" id="UP000061227"/>
    </source>
</evidence>
<proteinExistence type="inferred from homology"/>
<evidence type="ECO:0000256" key="5">
    <source>
        <dbReference type="ARBA" id="ARBA00022989"/>
    </source>
</evidence>
<accession>A0A3F3GTJ6</accession>
<gene>
    <name evidence="9" type="ORF">FPFC_022420</name>
</gene>
<feature type="transmembrane region" description="Helical" evidence="7">
    <location>
        <begin position="184"/>
        <end position="202"/>
    </location>
</feature>
<organism evidence="9 10">
    <name type="scientific">Fructobacillus pseudoficulneus</name>
    <dbReference type="NCBI Taxonomy" id="220714"/>
    <lineage>
        <taxon>Bacteria</taxon>
        <taxon>Bacillati</taxon>
        <taxon>Bacillota</taxon>
        <taxon>Bacilli</taxon>
        <taxon>Lactobacillales</taxon>
        <taxon>Lactobacillaceae</taxon>
        <taxon>Fructobacillus</taxon>
    </lineage>
</organism>
<dbReference type="Proteomes" id="UP000061227">
    <property type="component" value="Unassembled WGS sequence"/>
</dbReference>
<keyword evidence="6 7" id="KW-0472">Membrane</keyword>
<feature type="transmembrane region" description="Helical" evidence="7">
    <location>
        <begin position="124"/>
        <end position="143"/>
    </location>
</feature>
<keyword evidence="10" id="KW-1185">Reference proteome</keyword>
<dbReference type="PANTHER" id="PTHR30353:SF15">
    <property type="entry name" value="INNER MEMBRANE PROTEIN YABI"/>
    <property type="match status" value="1"/>
</dbReference>
<dbReference type="InterPro" id="IPR032816">
    <property type="entry name" value="VTT_dom"/>
</dbReference>
<feature type="domain" description="VTT" evidence="8">
    <location>
        <begin position="46"/>
        <end position="175"/>
    </location>
</feature>
<feature type="transmembrane region" description="Helical" evidence="7">
    <location>
        <begin position="155"/>
        <end position="178"/>
    </location>
</feature>
<dbReference type="InterPro" id="IPR032818">
    <property type="entry name" value="DedA-like"/>
</dbReference>
<dbReference type="RefSeq" id="WP_059377681.1">
    <property type="nucleotide sequence ID" value="NZ_DF968064.1"/>
</dbReference>
<evidence type="ECO:0000313" key="9">
    <source>
        <dbReference type="EMBL" id="GAP02791.1"/>
    </source>
</evidence>
<evidence type="ECO:0000256" key="2">
    <source>
        <dbReference type="ARBA" id="ARBA00010792"/>
    </source>
</evidence>
<comment type="subcellular location">
    <subcellularLocation>
        <location evidence="1 7">Cell membrane</location>
        <topology evidence="1 7">Multi-pass membrane protein</topology>
    </subcellularLocation>
</comment>
<dbReference type="GO" id="GO:0005886">
    <property type="term" value="C:plasma membrane"/>
    <property type="evidence" value="ECO:0007669"/>
    <property type="project" value="UniProtKB-SubCell"/>
</dbReference>
<protein>
    <submittedName>
        <fullName evidence="9">Putative membrane-associated protein</fullName>
    </submittedName>
</protein>
<feature type="transmembrane region" description="Helical" evidence="7">
    <location>
        <begin position="29"/>
        <end position="52"/>
    </location>
</feature>
<keyword evidence="5 7" id="KW-1133">Transmembrane helix</keyword>
<dbReference type="EMBL" id="DF968064">
    <property type="protein sequence ID" value="GAP02791.1"/>
    <property type="molecule type" value="Genomic_DNA"/>
</dbReference>
<keyword evidence="3 7" id="KW-1003">Cell membrane</keyword>
<evidence type="ECO:0000259" key="8">
    <source>
        <dbReference type="Pfam" id="PF09335"/>
    </source>
</evidence>
<evidence type="ECO:0000256" key="7">
    <source>
        <dbReference type="RuleBase" id="RU367016"/>
    </source>
</evidence>
<dbReference type="OrthoDB" id="9813426at2"/>